<dbReference type="InterPro" id="IPR040559">
    <property type="entry name" value="CdiA_C"/>
</dbReference>
<protein>
    <recommendedName>
        <fullName evidence="2">tRNA nuclease CdiA C-terminal domain-containing protein</fullName>
    </recommendedName>
</protein>
<evidence type="ECO:0000313" key="4">
    <source>
        <dbReference type="Proteomes" id="UP001163203"/>
    </source>
</evidence>
<evidence type="ECO:0000256" key="1">
    <source>
        <dbReference type="SAM" id="MobiDB-lite"/>
    </source>
</evidence>
<feature type="domain" description="tRNA nuclease CdiA C-terminal" evidence="2">
    <location>
        <begin position="130"/>
        <end position="204"/>
    </location>
</feature>
<dbReference type="Gene3D" id="3.40.1350.120">
    <property type="match status" value="1"/>
</dbReference>
<feature type="region of interest" description="Disordered" evidence="1">
    <location>
        <begin position="1"/>
        <end position="107"/>
    </location>
</feature>
<evidence type="ECO:0000313" key="3">
    <source>
        <dbReference type="EMBL" id="WAL68507.1"/>
    </source>
</evidence>
<dbReference type="InterPro" id="IPR033806">
    <property type="entry name" value="CDI_toxin_Bp1026b-like"/>
</dbReference>
<proteinExistence type="predicted"/>
<accession>A0ABY7B832</accession>
<dbReference type="EMBL" id="CP113836">
    <property type="protein sequence ID" value="WAL68507.1"/>
    <property type="molecule type" value="Genomic_DNA"/>
</dbReference>
<dbReference type="Pfam" id="PF18451">
    <property type="entry name" value="CdiA_C"/>
    <property type="match status" value="1"/>
</dbReference>
<dbReference type="CDD" id="cd13442">
    <property type="entry name" value="CDI_toxin_Bp1026b-like"/>
    <property type="match status" value="1"/>
</dbReference>
<sequence>MAKPKNPGHGRDGGDGETGRPSQKHGDIDAGAGISSAQRATFEAAQRGRPGNSDGRTPPPNTPGRTGHTRPSGRPDPNAEPGGTPTDTSVGSPKQREGHRIENDSATILARAGYKISQNTGEKGVNGTSDPDYNMEGKLWDCYAPSSDKRDNVRSELRDKAKKQSGSIVINMARSPMTVEEMKAILPHVKGLEEVKIIDRDGTIIDAFPQ</sequence>
<keyword evidence="4" id="KW-1185">Reference proteome</keyword>
<evidence type="ECO:0000259" key="2">
    <source>
        <dbReference type="Pfam" id="PF18451"/>
    </source>
</evidence>
<gene>
    <name evidence="3" type="ORF">ORV05_12275</name>
</gene>
<name>A0ABY7B832_9PSEU</name>
<organism evidence="3 4">
    <name type="scientific">Amycolatopsis cynarae</name>
    <dbReference type="NCBI Taxonomy" id="2995223"/>
    <lineage>
        <taxon>Bacteria</taxon>
        <taxon>Bacillati</taxon>
        <taxon>Actinomycetota</taxon>
        <taxon>Actinomycetes</taxon>
        <taxon>Pseudonocardiales</taxon>
        <taxon>Pseudonocardiaceae</taxon>
        <taxon>Amycolatopsis</taxon>
    </lineage>
</organism>
<reference evidence="3" key="1">
    <citation type="submission" date="2022-11" db="EMBL/GenBank/DDBJ databases">
        <authorList>
            <person name="Mo P."/>
        </authorList>
    </citation>
    <scope>NUCLEOTIDE SEQUENCE</scope>
    <source>
        <strain evidence="3">HUAS 11-8</strain>
    </source>
</reference>
<feature type="compositionally biased region" description="Basic and acidic residues" evidence="1">
    <location>
        <begin position="9"/>
        <end position="28"/>
    </location>
</feature>
<feature type="compositionally biased region" description="Basic and acidic residues" evidence="1">
    <location>
        <begin position="94"/>
        <end position="103"/>
    </location>
</feature>
<dbReference type="RefSeq" id="WP_268758599.1">
    <property type="nucleotide sequence ID" value="NZ_CP113836.1"/>
</dbReference>
<dbReference type="Proteomes" id="UP001163203">
    <property type="component" value="Chromosome"/>
</dbReference>